<dbReference type="Proteomes" id="UP001165063">
    <property type="component" value="Unassembled WGS sequence"/>
</dbReference>
<comment type="caution">
    <text evidence="2">The sequence shown here is derived from an EMBL/GenBank/DDBJ whole genome shotgun (WGS) entry which is preliminary data.</text>
</comment>
<dbReference type="Gene3D" id="3.90.550.20">
    <property type="match status" value="1"/>
</dbReference>
<proteinExistence type="inferred from homology"/>
<comment type="similarity">
    <text evidence="1">Belongs to the glycosyltransferase 32 family.</text>
</comment>
<reference evidence="2" key="1">
    <citation type="submission" date="2023-04" db="EMBL/GenBank/DDBJ databases">
        <title>Ambrosiozyma monospora NBRC 1965.</title>
        <authorList>
            <person name="Ichikawa N."/>
            <person name="Sato H."/>
            <person name="Tonouchi N."/>
        </authorList>
    </citation>
    <scope>NUCLEOTIDE SEQUENCE</scope>
    <source>
        <strain evidence="2">NBRC 1965</strain>
    </source>
</reference>
<dbReference type="OrthoDB" id="409543at2759"/>
<evidence type="ECO:0000313" key="3">
    <source>
        <dbReference type="Proteomes" id="UP001165063"/>
    </source>
</evidence>
<evidence type="ECO:0000256" key="1">
    <source>
        <dbReference type="ARBA" id="ARBA00009003"/>
    </source>
</evidence>
<sequence>MSKSSISTNYQLRMLAFALTALILWLHFFTNYSKSTEQKIIDEELIKLNRYETTNSGVGLANPYDPLTTEQRLEKYYPYEKPVERIPKKIYQMWKHEQSHPDFPYKDLGERWKTMNPNYEYLFNTNEVLIDFLKDEFKHTVPEITMALEMLPTLILKSDFSRYLMVFLTGGMYGDLDTYLRWPVDQWWDSNRNVGFVAGIEADFNIHDWNNYMQRRLQFEQWFFKSQPHHPILRKLISTIVKTTFQARREEKLRPYYKDFENVDRCEAIDIMDWTGPGVFTDVIYAYLNSLKNPTIVDINMERSCSDWEMKGPDVPPGVAFSWKTFTCMDYPIFVDDVMIHPQKVFRGWGGECEICYMNHNFLGAWKNNQD</sequence>
<dbReference type="GO" id="GO:0000009">
    <property type="term" value="F:alpha-1,6-mannosyltransferase activity"/>
    <property type="evidence" value="ECO:0007669"/>
    <property type="project" value="InterPro"/>
</dbReference>
<dbReference type="AlphaFoldDB" id="A0A9W6YV02"/>
<dbReference type="InterPro" id="IPR007577">
    <property type="entry name" value="GlycoTrfase_DXD_sugar-bd_CS"/>
</dbReference>
<dbReference type="Pfam" id="PF04488">
    <property type="entry name" value="Gly_transf_sug"/>
    <property type="match status" value="1"/>
</dbReference>
<protein>
    <submittedName>
        <fullName evidence="2">Unnamed protein product</fullName>
    </submittedName>
</protein>
<gene>
    <name evidence="2" type="ORF">Amon01_000173700</name>
</gene>
<accession>A0A9W6YV02</accession>
<keyword evidence="3" id="KW-1185">Reference proteome</keyword>
<name>A0A9W6YV02_AMBMO</name>
<evidence type="ECO:0000313" key="2">
    <source>
        <dbReference type="EMBL" id="GMG21115.1"/>
    </source>
</evidence>
<dbReference type="GO" id="GO:0000136">
    <property type="term" value="C:mannan polymerase complex"/>
    <property type="evidence" value="ECO:0007669"/>
    <property type="project" value="TreeGrafter"/>
</dbReference>
<dbReference type="PANTHER" id="PTHR31834">
    <property type="entry name" value="INITIATION-SPECIFIC ALPHA-1,6-MANNOSYLTRANSFERASE"/>
    <property type="match status" value="1"/>
</dbReference>
<dbReference type="SUPFAM" id="SSF53448">
    <property type="entry name" value="Nucleotide-diphospho-sugar transferases"/>
    <property type="match status" value="1"/>
</dbReference>
<dbReference type="EMBL" id="BSXU01000562">
    <property type="protein sequence ID" value="GMG21115.1"/>
    <property type="molecule type" value="Genomic_DNA"/>
</dbReference>
<dbReference type="InterPro" id="IPR039367">
    <property type="entry name" value="Och1-like"/>
</dbReference>
<dbReference type="InterPro" id="IPR029044">
    <property type="entry name" value="Nucleotide-diphossugar_trans"/>
</dbReference>
<dbReference type="GO" id="GO:0006487">
    <property type="term" value="P:protein N-linked glycosylation"/>
    <property type="evidence" value="ECO:0007669"/>
    <property type="project" value="TreeGrafter"/>
</dbReference>
<dbReference type="PANTHER" id="PTHR31834:SF1">
    <property type="entry name" value="INITIATION-SPECIFIC ALPHA-1,6-MANNOSYLTRANSFERASE"/>
    <property type="match status" value="1"/>
</dbReference>
<organism evidence="2 3">
    <name type="scientific">Ambrosiozyma monospora</name>
    <name type="common">Yeast</name>
    <name type="synonym">Endomycopsis monosporus</name>
    <dbReference type="NCBI Taxonomy" id="43982"/>
    <lineage>
        <taxon>Eukaryota</taxon>
        <taxon>Fungi</taxon>
        <taxon>Dikarya</taxon>
        <taxon>Ascomycota</taxon>
        <taxon>Saccharomycotina</taxon>
        <taxon>Pichiomycetes</taxon>
        <taxon>Pichiales</taxon>
        <taxon>Pichiaceae</taxon>
        <taxon>Ambrosiozyma</taxon>
    </lineage>
</organism>